<proteinExistence type="predicted"/>
<organism evidence="1 2">
    <name type="scientific">Aciduliprofundum boonei (strain DSM 19572 / T469)</name>
    <dbReference type="NCBI Taxonomy" id="439481"/>
    <lineage>
        <taxon>Archaea</taxon>
        <taxon>Methanobacteriati</taxon>
        <taxon>Thermoplasmatota</taxon>
        <taxon>DHVE2 group</taxon>
        <taxon>Candidatus Aciduliprofundum</taxon>
    </lineage>
</organism>
<keyword evidence="2" id="KW-1185">Reference proteome</keyword>
<accession>D3TDB8</accession>
<dbReference type="RefSeq" id="WP_012997217.1">
    <property type="nucleotide sequence ID" value="NC_013926.1"/>
</dbReference>
<dbReference type="EMBL" id="CP001941">
    <property type="protein sequence ID" value="ADD08553.1"/>
    <property type="molecule type" value="Genomic_DNA"/>
</dbReference>
<name>D3TDB8_ACIB4</name>
<dbReference type="AlphaFoldDB" id="D3TDB8"/>
<dbReference type="KEGG" id="abi:Aboo_0744"/>
<dbReference type="GeneID" id="8827691"/>
<evidence type="ECO:0000313" key="1">
    <source>
        <dbReference type="EMBL" id="ADD08553.1"/>
    </source>
</evidence>
<reference evidence="1" key="1">
    <citation type="submission" date="2010-02" db="EMBL/GenBank/DDBJ databases">
        <title>Complete sequence of Aciduliprofundum boonei T469.</title>
        <authorList>
            <consortium name="US DOE Joint Genome Institute"/>
            <person name="Lucas S."/>
            <person name="Copeland A."/>
            <person name="Lapidus A."/>
            <person name="Cheng J.-F."/>
            <person name="Bruce D."/>
            <person name="Goodwin L."/>
            <person name="Pitluck S."/>
            <person name="Saunders E."/>
            <person name="Detter J.C."/>
            <person name="Han C."/>
            <person name="Tapia R."/>
            <person name="Land M."/>
            <person name="Hauser L."/>
            <person name="Kyrpides N."/>
            <person name="Mikhailova N."/>
            <person name="Flores G."/>
            <person name="Reysenbach A.-L."/>
            <person name="Woyke T."/>
        </authorList>
    </citation>
    <scope>NUCLEOTIDE SEQUENCE</scope>
    <source>
        <strain evidence="1">T469</strain>
    </source>
</reference>
<dbReference type="Proteomes" id="UP000001400">
    <property type="component" value="Chromosome"/>
</dbReference>
<sequence>MKVDNIEDLRRIIRGWDGKIVIDTYDVRGHKGIAVLSLVKNDEIYSAIKFEGDNSDIISLFTDVLKKNIDKVVDEQKVRVQYTEKDIKRRIKKLRHNP</sequence>
<evidence type="ECO:0000313" key="2">
    <source>
        <dbReference type="Proteomes" id="UP000001400"/>
    </source>
</evidence>
<gene>
    <name evidence="1" type="ordered locus">Aboo_0744</name>
</gene>
<dbReference type="HOGENOM" id="CLU_181970_0_0_2"/>
<protein>
    <submittedName>
        <fullName evidence="1">Uncharacterized protein</fullName>
    </submittedName>
</protein>